<protein>
    <recommendedName>
        <fullName evidence="1">RNase H type-1 domain-containing protein</fullName>
    </recommendedName>
</protein>
<dbReference type="SUPFAM" id="SSF53098">
    <property type="entry name" value="Ribonuclease H-like"/>
    <property type="match status" value="1"/>
</dbReference>
<dbReference type="InterPro" id="IPR012337">
    <property type="entry name" value="RNaseH-like_sf"/>
</dbReference>
<dbReference type="InterPro" id="IPR002156">
    <property type="entry name" value="RNaseH_domain"/>
</dbReference>
<dbReference type="Pfam" id="PF13456">
    <property type="entry name" value="RVT_3"/>
    <property type="match status" value="1"/>
</dbReference>
<evidence type="ECO:0000259" key="1">
    <source>
        <dbReference type="PROSITE" id="PS50879"/>
    </source>
</evidence>
<dbReference type="PANTHER" id="PTHR48475">
    <property type="entry name" value="RIBONUCLEASE H"/>
    <property type="match status" value="1"/>
</dbReference>
<dbReference type="CDD" id="cd09279">
    <property type="entry name" value="RNase_HI_like"/>
    <property type="match status" value="1"/>
</dbReference>
<evidence type="ECO:0000313" key="2">
    <source>
        <dbReference type="EMBL" id="OGC85014.1"/>
    </source>
</evidence>
<name>A0A1F4XTS2_9BACT</name>
<dbReference type="Gene3D" id="3.30.420.10">
    <property type="entry name" value="Ribonuclease H-like superfamily/Ribonuclease H"/>
    <property type="match status" value="1"/>
</dbReference>
<sequence>MYSKDMERLIIYTDGGARGNPGSAAVGVVIQDEAGKIVKELSEYIGETTNNQAEYEAVIRALRAAKKIFGERLRDMEVEMRMDSELVARQLSGIYRVKDQGLKEQFAKVAELRLEWVPNIAFVHVPRAKNARADLLVNECLDARL</sequence>
<organism evidence="2 3">
    <name type="scientific">Candidatus Adlerbacteria bacterium RIFCSPHIGHO2_12_FULL_53_18</name>
    <dbReference type="NCBI Taxonomy" id="1797242"/>
    <lineage>
        <taxon>Bacteria</taxon>
        <taxon>Candidatus Adleribacteriota</taxon>
    </lineage>
</organism>
<proteinExistence type="predicted"/>
<dbReference type="GO" id="GO:0003676">
    <property type="term" value="F:nucleic acid binding"/>
    <property type="evidence" value="ECO:0007669"/>
    <property type="project" value="InterPro"/>
</dbReference>
<reference evidence="2 3" key="1">
    <citation type="journal article" date="2016" name="Nat. Commun.">
        <title>Thousands of microbial genomes shed light on interconnected biogeochemical processes in an aquifer system.</title>
        <authorList>
            <person name="Anantharaman K."/>
            <person name="Brown C.T."/>
            <person name="Hug L.A."/>
            <person name="Sharon I."/>
            <person name="Castelle C.J."/>
            <person name="Probst A.J."/>
            <person name="Thomas B.C."/>
            <person name="Singh A."/>
            <person name="Wilkins M.J."/>
            <person name="Karaoz U."/>
            <person name="Brodie E.L."/>
            <person name="Williams K.H."/>
            <person name="Hubbard S.S."/>
            <person name="Banfield J.F."/>
        </authorList>
    </citation>
    <scope>NUCLEOTIDE SEQUENCE [LARGE SCALE GENOMIC DNA]</scope>
</reference>
<dbReference type="EMBL" id="MEWW01000006">
    <property type="protein sequence ID" value="OGC85014.1"/>
    <property type="molecule type" value="Genomic_DNA"/>
</dbReference>
<dbReference type="AlphaFoldDB" id="A0A1F4XTS2"/>
<evidence type="ECO:0000313" key="3">
    <source>
        <dbReference type="Proteomes" id="UP000178091"/>
    </source>
</evidence>
<dbReference type="PANTHER" id="PTHR48475:SF1">
    <property type="entry name" value="RNASE H TYPE-1 DOMAIN-CONTAINING PROTEIN"/>
    <property type="match status" value="1"/>
</dbReference>
<accession>A0A1F4XTS2</accession>
<dbReference type="Proteomes" id="UP000178091">
    <property type="component" value="Unassembled WGS sequence"/>
</dbReference>
<feature type="domain" description="RNase H type-1" evidence="1">
    <location>
        <begin position="5"/>
        <end position="142"/>
    </location>
</feature>
<dbReference type="InterPro" id="IPR036397">
    <property type="entry name" value="RNaseH_sf"/>
</dbReference>
<gene>
    <name evidence="2" type="ORF">A3F55_01350</name>
</gene>
<dbReference type="GO" id="GO:0004523">
    <property type="term" value="F:RNA-DNA hybrid ribonuclease activity"/>
    <property type="evidence" value="ECO:0007669"/>
    <property type="project" value="InterPro"/>
</dbReference>
<comment type="caution">
    <text evidence="2">The sequence shown here is derived from an EMBL/GenBank/DDBJ whole genome shotgun (WGS) entry which is preliminary data.</text>
</comment>
<dbReference type="PROSITE" id="PS50879">
    <property type="entry name" value="RNASE_H_1"/>
    <property type="match status" value="1"/>
</dbReference>